<dbReference type="InterPro" id="IPR017871">
    <property type="entry name" value="ABC_transporter-like_CS"/>
</dbReference>
<dbReference type="FunFam" id="3.40.50.300:FF:000011">
    <property type="entry name" value="Putative ABC transporter ATP-binding component"/>
    <property type="match status" value="1"/>
</dbReference>
<dbReference type="InterPro" id="IPR032781">
    <property type="entry name" value="ABC_tran_Xtn"/>
</dbReference>
<evidence type="ECO:0000256" key="3">
    <source>
        <dbReference type="ARBA" id="ARBA00022840"/>
    </source>
</evidence>
<comment type="caution">
    <text evidence="5">The sequence shown here is derived from an EMBL/GenBank/DDBJ whole genome shotgun (WGS) entry which is preliminary data.</text>
</comment>
<gene>
    <name evidence="5" type="ORF">J0H12_05055</name>
</gene>
<evidence type="ECO:0000313" key="6">
    <source>
        <dbReference type="Proteomes" id="UP000664414"/>
    </source>
</evidence>
<feature type="domain" description="ABC transporter" evidence="4">
    <location>
        <begin position="2"/>
        <end position="243"/>
    </location>
</feature>
<dbReference type="Pfam" id="PF12848">
    <property type="entry name" value="ABC_tran_Xtn"/>
    <property type="match status" value="1"/>
</dbReference>
<dbReference type="InterPro" id="IPR003439">
    <property type="entry name" value="ABC_transporter-like_ATP-bd"/>
</dbReference>
<protein>
    <submittedName>
        <fullName evidence="5">ABC-F family ATP-binding cassette domain-containing protein</fullName>
    </submittedName>
</protein>
<dbReference type="Proteomes" id="UP000664414">
    <property type="component" value="Unassembled WGS sequence"/>
</dbReference>
<evidence type="ECO:0000256" key="2">
    <source>
        <dbReference type="ARBA" id="ARBA00022741"/>
    </source>
</evidence>
<sequence length="531" mass="59575">MLTLKNLTYRIAGRTLLDGASLQMDRSQKIGLVGRNGIGKSTLFRLILGEIHADGGDLNFAQSFKIATVAQEVPGGEMSALEFVINADHERTSLLLEAETCEDPNRIGDIHDRLMTIDAYTAEARAAKILLGLGFSEAEQLRSLSSFSGGWRMRIALAASLFQHPDLLLLDEPTNHLDLEAALWLENFLKSYNATLLIISHDREFLNNVVTKIFHLHRGKITTYNGNYDFYEKTRKEQLAFGQAYNEKIEAQKKHMMKFVDRFRASATKARQAQSRLKAVEKLEPLSLAEDDPTLKLDFPETEALSPPYLTYDKVALGYGDKVILQHLRGTIGPEDRIALLGANGNGKSTFAKFLAGRLEPKSGHFHRSPKLRVGYFHQHQAEDLKKGDTAYHHVADLMPKASETVIRSFLGRFGFDKTKSDVAVEKLSGGEKARLVMALISVEKPHLLIFDEPTNHLDVEMRESLMMAINNFAGAVILITHDWHLLRHTADRLWLVADGTLRPYEGDLEEYRKMVLGGAKKEDKGKAKKK</sequence>
<dbReference type="PANTHER" id="PTHR19211">
    <property type="entry name" value="ATP-BINDING TRANSPORT PROTEIN-RELATED"/>
    <property type="match status" value="1"/>
</dbReference>
<dbReference type="InterPro" id="IPR003593">
    <property type="entry name" value="AAA+_ATPase"/>
</dbReference>
<feature type="domain" description="ABC transporter" evidence="4">
    <location>
        <begin position="310"/>
        <end position="524"/>
    </location>
</feature>
<dbReference type="Pfam" id="PF00005">
    <property type="entry name" value="ABC_tran"/>
    <property type="match status" value="2"/>
</dbReference>
<dbReference type="PROSITE" id="PS50893">
    <property type="entry name" value="ABC_TRANSPORTER_2"/>
    <property type="match status" value="2"/>
</dbReference>
<dbReference type="PANTHER" id="PTHR19211:SF14">
    <property type="entry name" value="ATP-BINDING CASSETTE SUB-FAMILY F MEMBER 1"/>
    <property type="match status" value="1"/>
</dbReference>
<reference evidence="5" key="1">
    <citation type="submission" date="2021-02" db="EMBL/GenBank/DDBJ databases">
        <title>Thiocyanate and organic carbon inputs drive convergent selection for specific autotrophic Afipia and Thiobacillus strains within complex microbiomes.</title>
        <authorList>
            <person name="Huddy R.J."/>
            <person name="Sachdeva R."/>
            <person name="Kadzinga F."/>
            <person name="Kantor R.S."/>
            <person name="Harrison S.T.L."/>
            <person name="Banfield J.F."/>
        </authorList>
    </citation>
    <scope>NUCLEOTIDE SEQUENCE</scope>
    <source>
        <strain evidence="5">SCN18_10_11_15_R4_P_38_20</strain>
    </source>
</reference>
<dbReference type="SMART" id="SM00382">
    <property type="entry name" value="AAA"/>
    <property type="match status" value="2"/>
</dbReference>
<dbReference type="PROSITE" id="PS00211">
    <property type="entry name" value="ABC_TRANSPORTER_1"/>
    <property type="match status" value="2"/>
</dbReference>
<keyword evidence="3 5" id="KW-0067">ATP-binding</keyword>
<organism evidence="5 6">
    <name type="scientific">Candidatus Paracaedimonas acanthamoebae</name>
    <dbReference type="NCBI Taxonomy" id="244581"/>
    <lineage>
        <taxon>Bacteria</taxon>
        <taxon>Pseudomonadati</taxon>
        <taxon>Pseudomonadota</taxon>
        <taxon>Alphaproteobacteria</taxon>
        <taxon>Holosporales</taxon>
        <taxon>Caedimonadaceae</taxon>
        <taxon>Candidatus Paracaedimonas</taxon>
    </lineage>
</organism>
<keyword evidence="1" id="KW-0677">Repeat</keyword>
<dbReference type="InterPro" id="IPR027417">
    <property type="entry name" value="P-loop_NTPase"/>
</dbReference>
<keyword evidence="2" id="KW-0547">Nucleotide-binding</keyword>
<dbReference type="SUPFAM" id="SSF52540">
    <property type="entry name" value="P-loop containing nucleoside triphosphate hydrolases"/>
    <property type="match status" value="2"/>
</dbReference>
<evidence type="ECO:0000259" key="4">
    <source>
        <dbReference type="PROSITE" id="PS50893"/>
    </source>
</evidence>
<dbReference type="Gene3D" id="3.40.50.300">
    <property type="entry name" value="P-loop containing nucleotide triphosphate hydrolases"/>
    <property type="match status" value="2"/>
</dbReference>
<dbReference type="GO" id="GO:0005524">
    <property type="term" value="F:ATP binding"/>
    <property type="evidence" value="ECO:0007669"/>
    <property type="project" value="UniProtKB-KW"/>
</dbReference>
<evidence type="ECO:0000256" key="1">
    <source>
        <dbReference type="ARBA" id="ARBA00022737"/>
    </source>
</evidence>
<dbReference type="AlphaFoldDB" id="A0A8J7PT30"/>
<dbReference type="CDD" id="cd03221">
    <property type="entry name" value="ABCF_EF-3"/>
    <property type="match status" value="2"/>
</dbReference>
<dbReference type="EMBL" id="JAFKGL010000019">
    <property type="protein sequence ID" value="MBN9413274.1"/>
    <property type="molecule type" value="Genomic_DNA"/>
</dbReference>
<dbReference type="GO" id="GO:0016887">
    <property type="term" value="F:ATP hydrolysis activity"/>
    <property type="evidence" value="ECO:0007669"/>
    <property type="project" value="InterPro"/>
</dbReference>
<proteinExistence type="predicted"/>
<accession>A0A8J7PT30</accession>
<dbReference type="InterPro" id="IPR050611">
    <property type="entry name" value="ABCF"/>
</dbReference>
<name>A0A8J7PT30_9PROT</name>
<evidence type="ECO:0000313" key="5">
    <source>
        <dbReference type="EMBL" id="MBN9413274.1"/>
    </source>
</evidence>